<evidence type="ECO:0000256" key="1">
    <source>
        <dbReference type="SAM" id="Phobius"/>
    </source>
</evidence>
<feature type="transmembrane region" description="Helical" evidence="1">
    <location>
        <begin position="14"/>
        <end position="33"/>
    </location>
</feature>
<keyword evidence="1" id="KW-1133">Transmembrane helix</keyword>
<name>A0A1I3IGK2_9RHOB</name>
<keyword evidence="3" id="KW-1185">Reference proteome</keyword>
<evidence type="ECO:0000313" key="3">
    <source>
        <dbReference type="Proteomes" id="UP000199110"/>
    </source>
</evidence>
<dbReference type="Proteomes" id="UP000199110">
    <property type="component" value="Unassembled WGS sequence"/>
</dbReference>
<keyword evidence="1" id="KW-0472">Membrane</keyword>
<sequence length="39" mass="4098">MNAFAAKYLLLDQVTALLAIVLALLAGALVCHLTRTITA</sequence>
<keyword evidence="1" id="KW-0812">Transmembrane</keyword>
<gene>
    <name evidence="2" type="ORF">SAMN04488095_0956</name>
</gene>
<dbReference type="AlphaFoldDB" id="A0A1I3IGK2"/>
<reference evidence="2 3" key="1">
    <citation type="submission" date="2016-10" db="EMBL/GenBank/DDBJ databases">
        <authorList>
            <person name="de Groot N.N."/>
        </authorList>
    </citation>
    <scope>NUCLEOTIDE SEQUENCE [LARGE SCALE GENOMIC DNA]</scope>
    <source>
        <strain evidence="2 3">DSM 19073</strain>
    </source>
</reference>
<evidence type="ECO:0000313" key="2">
    <source>
        <dbReference type="EMBL" id="SFI46957.1"/>
    </source>
</evidence>
<protein>
    <submittedName>
        <fullName evidence="2">Uncharacterized protein</fullName>
    </submittedName>
</protein>
<organism evidence="2 3">
    <name type="scientific">Jannaschia pohangensis</name>
    <dbReference type="NCBI Taxonomy" id="390807"/>
    <lineage>
        <taxon>Bacteria</taxon>
        <taxon>Pseudomonadati</taxon>
        <taxon>Pseudomonadota</taxon>
        <taxon>Alphaproteobacteria</taxon>
        <taxon>Rhodobacterales</taxon>
        <taxon>Roseobacteraceae</taxon>
        <taxon>Jannaschia</taxon>
    </lineage>
</organism>
<accession>A0A1I3IGK2</accession>
<proteinExistence type="predicted"/>
<dbReference type="EMBL" id="FORA01000001">
    <property type="protein sequence ID" value="SFI46957.1"/>
    <property type="molecule type" value="Genomic_DNA"/>
</dbReference>